<dbReference type="SUPFAM" id="SSF53756">
    <property type="entry name" value="UDP-Glycosyltransferase/glycogen phosphorylase"/>
    <property type="match status" value="1"/>
</dbReference>
<evidence type="ECO:0000259" key="1">
    <source>
        <dbReference type="Pfam" id="PF00534"/>
    </source>
</evidence>
<evidence type="ECO:0000313" key="2">
    <source>
        <dbReference type="EMBL" id="OGM11057.1"/>
    </source>
</evidence>
<dbReference type="Pfam" id="PF00534">
    <property type="entry name" value="Glycos_transf_1"/>
    <property type="match status" value="1"/>
</dbReference>
<dbReference type="GO" id="GO:0016757">
    <property type="term" value="F:glycosyltransferase activity"/>
    <property type="evidence" value="ECO:0007669"/>
    <property type="project" value="InterPro"/>
</dbReference>
<organism evidence="2 3">
    <name type="scientific">Candidatus Woesebacteria bacterium RBG_16_34_12</name>
    <dbReference type="NCBI Taxonomy" id="1802480"/>
    <lineage>
        <taxon>Bacteria</taxon>
        <taxon>Candidatus Woeseibacteriota</taxon>
    </lineage>
</organism>
<dbReference type="CDD" id="cd03801">
    <property type="entry name" value="GT4_PimA-like"/>
    <property type="match status" value="1"/>
</dbReference>
<name>A0A1F7X7M6_9BACT</name>
<dbReference type="Gene3D" id="3.40.50.2000">
    <property type="entry name" value="Glycogen Phosphorylase B"/>
    <property type="match status" value="1"/>
</dbReference>
<sequence>MKKIYKIIFYCPDTNFKFDGFTADTIGMGGGKTALVRMAKTLRDLDNDVTVYCNCNEGIYSRVVYKPLEKMRDDKCNIFIATTSSKGELTESFNQILADIKIVWVHGKGFIKGIYEIDYDYIYSVSSFMKEFIIKEWHLPPDKIFITHNGFCEENITEAINYNVPRDINSIVFASHPSKGLLRVIEIVKELRQDGSKFYLDIYGGNKLWGSDLNEDDMSNEKFVNYQGLIGQKELAQRFMKYNLMLALSSVPDTSSIAIHEAKKSGVIVIASAVGGNPEIIKDGFDGFLISEDYLSDECKNKVISIVQRLMKDPTYLNYIRKNAMQYERSWKVAGTEWMNHWDTIIKKKNLLDRSILHRKK</sequence>
<dbReference type="PANTHER" id="PTHR12526">
    <property type="entry name" value="GLYCOSYLTRANSFERASE"/>
    <property type="match status" value="1"/>
</dbReference>
<feature type="domain" description="Glycosyl transferase family 1" evidence="1">
    <location>
        <begin position="177"/>
        <end position="324"/>
    </location>
</feature>
<reference evidence="2 3" key="1">
    <citation type="journal article" date="2016" name="Nat. Commun.">
        <title>Thousands of microbial genomes shed light on interconnected biogeochemical processes in an aquifer system.</title>
        <authorList>
            <person name="Anantharaman K."/>
            <person name="Brown C.T."/>
            <person name="Hug L.A."/>
            <person name="Sharon I."/>
            <person name="Castelle C.J."/>
            <person name="Probst A.J."/>
            <person name="Thomas B.C."/>
            <person name="Singh A."/>
            <person name="Wilkins M.J."/>
            <person name="Karaoz U."/>
            <person name="Brodie E.L."/>
            <person name="Williams K.H."/>
            <person name="Hubbard S.S."/>
            <person name="Banfield J.F."/>
        </authorList>
    </citation>
    <scope>NUCLEOTIDE SEQUENCE [LARGE SCALE GENOMIC DNA]</scope>
</reference>
<protein>
    <recommendedName>
        <fullName evidence="1">Glycosyl transferase family 1 domain-containing protein</fullName>
    </recommendedName>
</protein>
<proteinExistence type="predicted"/>
<gene>
    <name evidence="2" type="ORF">A2Z22_03640</name>
</gene>
<dbReference type="InterPro" id="IPR001296">
    <property type="entry name" value="Glyco_trans_1"/>
</dbReference>
<accession>A0A1F7X7M6</accession>
<dbReference type="AlphaFoldDB" id="A0A1F7X7M6"/>
<evidence type="ECO:0000313" key="3">
    <source>
        <dbReference type="Proteomes" id="UP000177053"/>
    </source>
</evidence>
<comment type="caution">
    <text evidence="2">The sequence shown here is derived from an EMBL/GenBank/DDBJ whole genome shotgun (WGS) entry which is preliminary data.</text>
</comment>
<dbReference type="Proteomes" id="UP000177053">
    <property type="component" value="Unassembled WGS sequence"/>
</dbReference>
<dbReference type="EMBL" id="MGFS01000026">
    <property type="protein sequence ID" value="OGM11057.1"/>
    <property type="molecule type" value="Genomic_DNA"/>
</dbReference>